<reference evidence="3" key="1">
    <citation type="journal article" date="2021" name="PeerJ">
        <title>Extensive microbial diversity within the chicken gut microbiome revealed by metagenomics and culture.</title>
        <authorList>
            <person name="Gilroy R."/>
            <person name="Ravi A."/>
            <person name="Getino M."/>
            <person name="Pursley I."/>
            <person name="Horton D.L."/>
            <person name="Alikhan N.F."/>
            <person name="Baker D."/>
            <person name="Gharbi K."/>
            <person name="Hall N."/>
            <person name="Watson M."/>
            <person name="Adriaenssens E.M."/>
            <person name="Foster-Nyarko E."/>
            <person name="Jarju S."/>
            <person name="Secka A."/>
            <person name="Antonio M."/>
            <person name="Oren A."/>
            <person name="Chaudhuri R.R."/>
            <person name="La Ragione R."/>
            <person name="Hildebrand F."/>
            <person name="Pallen M.J."/>
        </authorList>
    </citation>
    <scope>NUCLEOTIDE SEQUENCE</scope>
    <source>
        <strain evidence="3">CHK156-179</strain>
    </source>
</reference>
<evidence type="ECO:0000313" key="4">
    <source>
        <dbReference type="Proteomes" id="UP000824221"/>
    </source>
</evidence>
<dbReference type="InterPro" id="IPR038157">
    <property type="entry name" value="FeoA_core_dom"/>
</dbReference>
<keyword evidence="1" id="KW-0408">Iron</keyword>
<evidence type="ECO:0000256" key="1">
    <source>
        <dbReference type="ARBA" id="ARBA00023004"/>
    </source>
</evidence>
<dbReference type="AlphaFoldDB" id="A0A9D2H352"/>
<gene>
    <name evidence="3" type="ORF">H9797_06925</name>
</gene>
<dbReference type="SMART" id="SM00899">
    <property type="entry name" value="FeoA"/>
    <property type="match status" value="1"/>
</dbReference>
<evidence type="ECO:0000313" key="3">
    <source>
        <dbReference type="EMBL" id="HJA03087.1"/>
    </source>
</evidence>
<dbReference type="Pfam" id="PF04023">
    <property type="entry name" value="FeoA"/>
    <property type="match status" value="1"/>
</dbReference>
<dbReference type="Proteomes" id="UP000824221">
    <property type="component" value="Unassembled WGS sequence"/>
</dbReference>
<sequence>MSICPITSLPKGMRAKVAEVEGEGALRSRLAALGVRPGEEVTLLRVSPLRRTYLLGTEESVFALGKEAASCVKVER</sequence>
<dbReference type="SUPFAM" id="SSF50037">
    <property type="entry name" value="C-terminal domain of transcriptional repressors"/>
    <property type="match status" value="1"/>
</dbReference>
<reference evidence="3" key="2">
    <citation type="submission" date="2021-04" db="EMBL/GenBank/DDBJ databases">
        <authorList>
            <person name="Gilroy R."/>
        </authorList>
    </citation>
    <scope>NUCLEOTIDE SEQUENCE</scope>
    <source>
        <strain evidence="3">CHK156-179</strain>
    </source>
</reference>
<dbReference type="InterPro" id="IPR007167">
    <property type="entry name" value="Fe-transptr_FeoA-like"/>
</dbReference>
<proteinExistence type="predicted"/>
<organism evidence="3 4">
    <name type="scientific">Candidatus Gallimonas gallistercoris</name>
    <dbReference type="NCBI Taxonomy" id="2838602"/>
    <lineage>
        <taxon>Bacteria</taxon>
        <taxon>Bacillati</taxon>
        <taxon>Bacillota</taxon>
        <taxon>Clostridia</taxon>
        <taxon>Candidatus Gallimonas</taxon>
    </lineage>
</organism>
<protein>
    <submittedName>
        <fullName evidence="3">Ferrous iron transport protein A</fullName>
    </submittedName>
</protein>
<dbReference type="Gene3D" id="2.30.30.90">
    <property type="match status" value="1"/>
</dbReference>
<accession>A0A9D2H352</accession>
<evidence type="ECO:0000259" key="2">
    <source>
        <dbReference type="SMART" id="SM00899"/>
    </source>
</evidence>
<comment type="caution">
    <text evidence="3">The sequence shown here is derived from an EMBL/GenBank/DDBJ whole genome shotgun (WGS) entry which is preliminary data.</text>
</comment>
<dbReference type="EMBL" id="DXAJ01000103">
    <property type="protein sequence ID" value="HJA03087.1"/>
    <property type="molecule type" value="Genomic_DNA"/>
</dbReference>
<dbReference type="GO" id="GO:0046914">
    <property type="term" value="F:transition metal ion binding"/>
    <property type="evidence" value="ECO:0007669"/>
    <property type="project" value="InterPro"/>
</dbReference>
<feature type="domain" description="Ferrous iron transporter FeoA-like" evidence="2">
    <location>
        <begin position="4"/>
        <end position="76"/>
    </location>
</feature>
<dbReference type="InterPro" id="IPR008988">
    <property type="entry name" value="Transcriptional_repressor_C"/>
</dbReference>
<name>A0A9D2H352_9FIRM</name>